<gene>
    <name evidence="2" type="ORF">SO802_018470</name>
</gene>
<dbReference type="SUPFAM" id="SSF52266">
    <property type="entry name" value="SGNH hydrolase"/>
    <property type="match status" value="1"/>
</dbReference>
<dbReference type="EMBL" id="JAZDWU010000006">
    <property type="protein sequence ID" value="KAK9998867.1"/>
    <property type="molecule type" value="Genomic_DNA"/>
</dbReference>
<evidence type="ECO:0000313" key="3">
    <source>
        <dbReference type="Proteomes" id="UP001459277"/>
    </source>
</evidence>
<dbReference type="AlphaFoldDB" id="A0AAW2CN79"/>
<dbReference type="InterPro" id="IPR035669">
    <property type="entry name" value="SGNH_plant_lipase-like"/>
</dbReference>
<dbReference type="InterPro" id="IPR001087">
    <property type="entry name" value="GDSL"/>
</dbReference>
<dbReference type="PANTHER" id="PTHR45642">
    <property type="entry name" value="GDSL ESTERASE/LIPASE EXL3"/>
    <property type="match status" value="1"/>
</dbReference>
<comment type="caution">
    <text evidence="2">The sequence shown here is derived from an EMBL/GenBank/DDBJ whole genome shotgun (WGS) entry which is preliminary data.</text>
</comment>
<dbReference type="Gene3D" id="3.40.50.1110">
    <property type="entry name" value="SGNH hydrolase"/>
    <property type="match status" value="1"/>
</dbReference>
<evidence type="ECO:0000256" key="1">
    <source>
        <dbReference type="ARBA" id="ARBA00008668"/>
    </source>
</evidence>
<dbReference type="Proteomes" id="UP001459277">
    <property type="component" value="Unassembled WGS sequence"/>
</dbReference>
<dbReference type="PANTHER" id="PTHR45642:SF30">
    <property type="entry name" value="SGNH HYDROLASE-TYPE ESTERASE DOMAIN-CONTAINING PROTEIN"/>
    <property type="match status" value="1"/>
</dbReference>
<organism evidence="2 3">
    <name type="scientific">Lithocarpus litseifolius</name>
    <dbReference type="NCBI Taxonomy" id="425828"/>
    <lineage>
        <taxon>Eukaryota</taxon>
        <taxon>Viridiplantae</taxon>
        <taxon>Streptophyta</taxon>
        <taxon>Embryophyta</taxon>
        <taxon>Tracheophyta</taxon>
        <taxon>Spermatophyta</taxon>
        <taxon>Magnoliopsida</taxon>
        <taxon>eudicotyledons</taxon>
        <taxon>Gunneridae</taxon>
        <taxon>Pentapetalae</taxon>
        <taxon>rosids</taxon>
        <taxon>fabids</taxon>
        <taxon>Fagales</taxon>
        <taxon>Fagaceae</taxon>
        <taxon>Lithocarpus</taxon>
    </lineage>
</organism>
<proteinExistence type="inferred from homology"/>
<sequence length="368" mass="41465">MKILLPPFSIIIFIHILFISTTTSKSLTLPKFQAIIIFGDSTVDTGNNNYIHTVLKANHAPYGKDSQVPTGRFSNGKLIPDLVANLLGIKDNVPPFLDPNITNDELRTGVCFASAGSGYDNWTVDISKVIPMMKQIDYFKNYMERLKGFVGNDEAMKIINGSLVLISAGTNDFIFNFYDIPSRRLEFTIDEYQDFLLEGMKNFVKELYNLGLRTVIIAGLPPIGCLPIQITTRFKLLPNDRICLENENLHSRTYNQKLVKLLPKLQECLPGTLFAYADVYEPLNDMINNPQKYGFVQTNRGCCGTGFVETGPLCNEYSKLCANASQYLFWDCIHPSQAGYQYLSNDLVKKILSHLVKTPSLPIKHHSR</sequence>
<keyword evidence="3" id="KW-1185">Reference proteome</keyword>
<dbReference type="CDD" id="cd01837">
    <property type="entry name" value="SGNH_plant_lipase_like"/>
    <property type="match status" value="1"/>
</dbReference>
<dbReference type="Pfam" id="PF00657">
    <property type="entry name" value="Lipase_GDSL"/>
    <property type="match status" value="1"/>
</dbReference>
<comment type="similarity">
    <text evidence="1">Belongs to the 'GDSL' lipolytic enzyme family.</text>
</comment>
<dbReference type="GO" id="GO:0016788">
    <property type="term" value="F:hydrolase activity, acting on ester bonds"/>
    <property type="evidence" value="ECO:0007669"/>
    <property type="project" value="InterPro"/>
</dbReference>
<protein>
    <submittedName>
        <fullName evidence="2">Uncharacterized protein</fullName>
    </submittedName>
</protein>
<dbReference type="InterPro" id="IPR036514">
    <property type="entry name" value="SGNH_hydro_sf"/>
</dbReference>
<dbReference type="InterPro" id="IPR050592">
    <property type="entry name" value="GDSL_lipolytic_enzyme"/>
</dbReference>
<name>A0AAW2CN79_9ROSI</name>
<evidence type="ECO:0000313" key="2">
    <source>
        <dbReference type="EMBL" id="KAK9998867.1"/>
    </source>
</evidence>
<accession>A0AAW2CN79</accession>
<dbReference type="FunFam" id="3.40.50.1110:FF:000003">
    <property type="entry name" value="GDSL esterase/lipase APG"/>
    <property type="match status" value="1"/>
</dbReference>
<reference evidence="2 3" key="1">
    <citation type="submission" date="2024-01" db="EMBL/GenBank/DDBJ databases">
        <title>A telomere-to-telomere, gap-free genome of sweet tea (Lithocarpus litseifolius).</title>
        <authorList>
            <person name="Zhou J."/>
        </authorList>
    </citation>
    <scope>NUCLEOTIDE SEQUENCE [LARGE SCALE GENOMIC DNA]</scope>
    <source>
        <strain evidence="2">Zhou-2022a</strain>
        <tissue evidence="2">Leaf</tissue>
    </source>
</reference>